<keyword evidence="2" id="KW-0539">Nucleus</keyword>
<keyword evidence="2" id="KW-0238">DNA-binding</keyword>
<comment type="subcellular location">
    <subcellularLocation>
        <location evidence="1 2">Nucleus</location>
    </subcellularLocation>
</comment>
<feature type="region of interest" description="Disordered" evidence="3">
    <location>
        <begin position="126"/>
        <end position="147"/>
    </location>
</feature>
<dbReference type="InterPro" id="IPR009057">
    <property type="entry name" value="Homeodomain-like_sf"/>
</dbReference>
<evidence type="ECO:0000313" key="6">
    <source>
        <dbReference type="RefSeq" id="XP_027062528.2"/>
    </source>
</evidence>
<evidence type="ECO:0000259" key="4">
    <source>
        <dbReference type="PROSITE" id="PS50071"/>
    </source>
</evidence>
<feature type="compositionally biased region" description="Polar residues" evidence="3">
    <location>
        <begin position="135"/>
        <end position="144"/>
    </location>
</feature>
<dbReference type="PROSITE" id="PS50071">
    <property type="entry name" value="HOMEOBOX_2"/>
    <property type="match status" value="1"/>
</dbReference>
<feature type="region of interest" description="Disordered" evidence="3">
    <location>
        <begin position="313"/>
        <end position="344"/>
    </location>
</feature>
<evidence type="ECO:0000256" key="2">
    <source>
        <dbReference type="PROSITE-ProRule" id="PRU00108"/>
    </source>
</evidence>
<dbReference type="PANTHER" id="PTHR33827">
    <property type="entry name" value="PROTEIN SAWADEE HOMEODOMAIN HOMOLOG 2"/>
    <property type="match status" value="1"/>
</dbReference>
<dbReference type="AlphaFoldDB" id="A0A6P6S8R0"/>
<feature type="domain" description="Homeobox" evidence="4">
    <location>
        <begin position="13"/>
        <end position="78"/>
    </location>
</feature>
<dbReference type="InterPro" id="IPR032001">
    <property type="entry name" value="SAWADEE_dom"/>
</dbReference>
<dbReference type="Proteomes" id="UP001652660">
    <property type="component" value="Chromosome 5c"/>
</dbReference>
<reference evidence="5" key="1">
    <citation type="journal article" date="2025" name="Foods">
        <title>Unveiling the Microbial Signatures of Arabica Coffee Cherries: Insights into Ripeness Specific Diversity, Functional Traits, and Implications for Quality and Safety.</title>
        <authorList>
            <consortium name="RefSeq"/>
            <person name="Tenea G.N."/>
            <person name="Cifuentes V."/>
            <person name="Reyes P."/>
            <person name="Cevallos-Vallejos M."/>
        </authorList>
    </citation>
    <scope>NUCLEOTIDE SEQUENCE [LARGE SCALE GENOMIC DNA]</scope>
</reference>
<dbReference type="CDD" id="cd00086">
    <property type="entry name" value="homeodomain"/>
    <property type="match status" value="1"/>
</dbReference>
<accession>A0A6P6S8R0</accession>
<evidence type="ECO:0000313" key="5">
    <source>
        <dbReference type="Proteomes" id="UP001652660"/>
    </source>
</evidence>
<name>A0A6P6S8R0_COFAR</name>
<protein>
    <submittedName>
        <fullName evidence="6">Uncharacterized protein isoform X1</fullName>
    </submittedName>
</protein>
<feature type="compositionally biased region" description="Polar residues" evidence="3">
    <location>
        <begin position="565"/>
        <end position="577"/>
    </location>
</feature>
<dbReference type="Pfam" id="PF16719">
    <property type="entry name" value="SAWADEE"/>
    <property type="match status" value="1"/>
</dbReference>
<sequence length="606" mass="63789">MGRPPSNGGPSFRFNPAEVAEMEAILQAHNNTAVPSREILLALAEKFSNSPERSGKVVVQMKQVWNWFQNRRYALRAKATKVPAKVGPSPVPRDDLAAARNVPQAPQHISVPPAIVRNVPQVSQPVSAPSVQSAGKNGSDNSQMEFEAKSARDGAWYDVATFISHRSVETSDPEVLVRFAGFGPEEDEWVNVRKHVRQRSLPCESSECVAVLPGDLILCFQEGKEQALYFDAHVLDAQRRRHDVRGCRCRFLVRYDHDQTEQEIVPLRKVCRRPETDYRLQQLHAESANWNQNKAGSEPHTGNTLKVSLPAEATQKQHKAEAPAEVKEQQHNTEGRANTGPAATPISVDNLSTITAAVSRAHANITSAAVFAPVAHVTAPVVTTTAPIAQSNVPGATMPVANNTSPVSHSSVSKATVSTDNATAPVTYSNVSGASVSTTTPVANSSVSGYSSSGMSTTVPVDNSDDSRATISTAAPVATSHVSGATSSVVTTTTLGDNSNVFGANTMDSATNSNDTVDANPVTSTTSPIADSNFSGAPGVAPIGHSSVLPDTEPKGLPENVSGAGASNSVENTSTPLATIAVTRSTTDTATTGAVEGSSDENTLQG</sequence>
<dbReference type="GO" id="GO:0003682">
    <property type="term" value="F:chromatin binding"/>
    <property type="evidence" value="ECO:0007669"/>
    <property type="project" value="InterPro"/>
</dbReference>
<dbReference type="Gene3D" id="2.30.30.140">
    <property type="match status" value="1"/>
</dbReference>
<dbReference type="Gene3D" id="1.10.10.60">
    <property type="entry name" value="Homeodomain-like"/>
    <property type="match status" value="1"/>
</dbReference>
<dbReference type="SUPFAM" id="SSF46689">
    <property type="entry name" value="Homeodomain-like"/>
    <property type="match status" value="1"/>
</dbReference>
<organism evidence="5 6">
    <name type="scientific">Coffea arabica</name>
    <name type="common">Arabian coffee</name>
    <dbReference type="NCBI Taxonomy" id="13443"/>
    <lineage>
        <taxon>Eukaryota</taxon>
        <taxon>Viridiplantae</taxon>
        <taxon>Streptophyta</taxon>
        <taxon>Embryophyta</taxon>
        <taxon>Tracheophyta</taxon>
        <taxon>Spermatophyta</taxon>
        <taxon>Magnoliopsida</taxon>
        <taxon>eudicotyledons</taxon>
        <taxon>Gunneridae</taxon>
        <taxon>Pentapetalae</taxon>
        <taxon>asterids</taxon>
        <taxon>lamiids</taxon>
        <taxon>Gentianales</taxon>
        <taxon>Rubiaceae</taxon>
        <taxon>Ixoroideae</taxon>
        <taxon>Gardenieae complex</taxon>
        <taxon>Bertiereae - Coffeeae clade</taxon>
        <taxon>Coffeeae</taxon>
        <taxon>Coffea</taxon>
    </lineage>
</organism>
<dbReference type="Gene3D" id="2.40.50.40">
    <property type="match status" value="1"/>
</dbReference>
<keyword evidence="2" id="KW-0371">Homeobox</keyword>
<dbReference type="PANTHER" id="PTHR33827:SF7">
    <property type="entry name" value="PROTEIN SAWADEE HOMEODOMAIN HOMOLOG 2"/>
    <property type="match status" value="1"/>
</dbReference>
<gene>
    <name evidence="6" type="primary">LOC113688906</name>
</gene>
<keyword evidence="5" id="KW-1185">Reference proteome</keyword>
<dbReference type="GeneID" id="113688906"/>
<feature type="compositionally biased region" description="Basic and acidic residues" evidence="3">
    <location>
        <begin position="318"/>
        <end position="334"/>
    </location>
</feature>
<feature type="DNA-binding region" description="Homeobox" evidence="2">
    <location>
        <begin position="15"/>
        <end position="79"/>
    </location>
</feature>
<dbReference type="GO" id="GO:0005634">
    <property type="term" value="C:nucleus"/>
    <property type="evidence" value="ECO:0007669"/>
    <property type="project" value="UniProtKB-SubCell"/>
</dbReference>
<feature type="region of interest" description="Disordered" evidence="3">
    <location>
        <begin position="508"/>
        <end position="606"/>
    </location>
</feature>
<feature type="compositionally biased region" description="Low complexity" evidence="3">
    <location>
        <begin position="578"/>
        <end position="594"/>
    </location>
</feature>
<dbReference type="RefSeq" id="XP_027062528.2">
    <property type="nucleotide sequence ID" value="XM_027206727.2"/>
</dbReference>
<feature type="compositionally biased region" description="Polar residues" evidence="3">
    <location>
        <begin position="508"/>
        <end position="535"/>
    </location>
</feature>
<dbReference type="SMART" id="SM00389">
    <property type="entry name" value="HOX"/>
    <property type="match status" value="1"/>
</dbReference>
<reference evidence="6" key="2">
    <citation type="submission" date="2025-08" db="UniProtKB">
        <authorList>
            <consortium name="RefSeq"/>
        </authorList>
    </citation>
    <scope>IDENTIFICATION</scope>
    <source>
        <tissue evidence="6">Leaves</tissue>
    </source>
</reference>
<dbReference type="InterPro" id="IPR001356">
    <property type="entry name" value="HD"/>
</dbReference>
<dbReference type="OrthoDB" id="2018059at2759"/>
<dbReference type="GO" id="GO:0003677">
    <property type="term" value="F:DNA binding"/>
    <property type="evidence" value="ECO:0007669"/>
    <property type="project" value="UniProtKB-UniRule"/>
</dbReference>
<dbReference type="InterPro" id="IPR039276">
    <property type="entry name" value="SHH1/2"/>
</dbReference>
<evidence type="ECO:0000256" key="1">
    <source>
        <dbReference type="ARBA" id="ARBA00004123"/>
    </source>
</evidence>
<evidence type="ECO:0000256" key="3">
    <source>
        <dbReference type="SAM" id="MobiDB-lite"/>
    </source>
</evidence>
<proteinExistence type="predicted"/>